<feature type="chain" id="PRO_5041261094" description="Peptidase M64 N-terminal domain-containing protein" evidence="2">
    <location>
        <begin position="20"/>
        <end position="463"/>
    </location>
</feature>
<dbReference type="GO" id="GO:0008237">
    <property type="term" value="F:metallopeptidase activity"/>
    <property type="evidence" value="ECO:0007669"/>
    <property type="project" value="InterPro"/>
</dbReference>
<reference evidence="4" key="1">
    <citation type="journal article" date="2023" name="Int. J. Syst. Evol. Microbiol.">
        <title>Mesoterricola silvestris gen. nov., sp. nov., Mesoterricola sediminis sp. nov., Geothrix oryzae sp. nov., Geothrix edaphica sp. nov., Geothrix rubra sp. nov., and Geothrix limicola sp. nov., six novel members of Acidobacteriota isolated from soils.</title>
        <authorList>
            <person name="Itoh H."/>
            <person name="Sugisawa Y."/>
            <person name="Mise K."/>
            <person name="Xu Z."/>
            <person name="Kuniyasu M."/>
            <person name="Ushijima N."/>
            <person name="Kawano K."/>
            <person name="Kobayashi E."/>
            <person name="Shiratori Y."/>
            <person name="Masuda Y."/>
            <person name="Senoo K."/>
        </authorList>
    </citation>
    <scope>NUCLEOTIDE SEQUENCE</scope>
    <source>
        <strain evidence="4">W786</strain>
    </source>
</reference>
<evidence type="ECO:0000259" key="3">
    <source>
        <dbReference type="Pfam" id="PF16217"/>
    </source>
</evidence>
<evidence type="ECO:0000313" key="4">
    <source>
        <dbReference type="EMBL" id="BDU76487.1"/>
    </source>
</evidence>
<name>A0AA48GYQ4_9BACT</name>
<dbReference type="Pfam" id="PF09471">
    <property type="entry name" value="Peptidase_M64"/>
    <property type="match status" value="1"/>
</dbReference>
<dbReference type="InterPro" id="IPR019026">
    <property type="entry name" value="Peptidase_M64_IgA"/>
</dbReference>
<dbReference type="InterPro" id="IPR024079">
    <property type="entry name" value="MetalloPept_cat_dom_sf"/>
</dbReference>
<evidence type="ECO:0000256" key="2">
    <source>
        <dbReference type="SAM" id="SignalP"/>
    </source>
</evidence>
<sequence length="463" mass="50865">MNMLLRAAFALAATTLAAAAPRTLRVDYYHTGTAASETFALDRAVLEPLPWPGDPDKAVDTTNFGKYLFEVVDRATNKVIYSRGFCSVYGEWETTGEARGAARTFSESLRFPRPDGPVQVNLKKRDARNAFREVWSFTLDPADPAVDTSATPAPGELIAIRKSGDPAAKVDLLIIGDGYTRAERPKFEREARRLADALFAVQPFKDRQNDFNVWGLCPAAERSGVSRPSVGRHLRSPLGAAYDAFGLERYVLTFDNRALRDAAAHAPYEFLEILVNGDTYGGAGIFGQFSTVAAGSLWAPYIFVHEFGHHFAGLADEYYTSPVAYESGPERPEPWEPNATADPRNPKWKALVTPGTPLPTPWKKDAFDAHSRETQARRQALRAAGRPESEIDALFRAQQAFETGLLGGDVHHGAVGAFEGANYESRGYYRAQEDCVMFTRDEVPFCAACAGAIRKVIALYAKP</sequence>
<dbReference type="Gene3D" id="2.60.40.3250">
    <property type="entry name" value="Peptidase M64, N-terminal domain"/>
    <property type="match status" value="1"/>
</dbReference>
<evidence type="ECO:0000256" key="1">
    <source>
        <dbReference type="SAM" id="MobiDB-lite"/>
    </source>
</evidence>
<protein>
    <recommendedName>
        <fullName evidence="3">Peptidase M64 N-terminal domain-containing protein</fullName>
    </recommendedName>
</protein>
<feature type="region of interest" description="Disordered" evidence="1">
    <location>
        <begin position="325"/>
        <end position="346"/>
    </location>
</feature>
<gene>
    <name evidence="4" type="ORF">METESE_14450</name>
</gene>
<dbReference type="Gene3D" id="3.40.390.10">
    <property type="entry name" value="Collagenase (Catalytic Domain)"/>
    <property type="match status" value="1"/>
</dbReference>
<feature type="signal peptide" evidence="2">
    <location>
        <begin position="1"/>
        <end position="19"/>
    </location>
</feature>
<feature type="domain" description="Peptidase M64 N-terminal" evidence="3">
    <location>
        <begin position="20"/>
        <end position="135"/>
    </location>
</feature>
<accession>A0AA48GYQ4</accession>
<dbReference type="RefSeq" id="WP_243335421.1">
    <property type="nucleotide sequence ID" value="NZ_AP027081.1"/>
</dbReference>
<dbReference type="KEGG" id="msea:METESE_14450"/>
<organism evidence="4 5">
    <name type="scientific">Mesoterricola sediminis</name>
    <dbReference type="NCBI Taxonomy" id="2927980"/>
    <lineage>
        <taxon>Bacteria</taxon>
        <taxon>Pseudomonadati</taxon>
        <taxon>Acidobacteriota</taxon>
        <taxon>Holophagae</taxon>
        <taxon>Holophagales</taxon>
        <taxon>Holophagaceae</taxon>
        <taxon>Mesoterricola</taxon>
    </lineage>
</organism>
<dbReference type="InterPro" id="IPR032625">
    <property type="entry name" value="M64_N"/>
</dbReference>
<dbReference type="InterPro" id="IPR038171">
    <property type="entry name" value="M64_N_sf"/>
</dbReference>
<keyword evidence="5" id="KW-1185">Reference proteome</keyword>
<dbReference type="EMBL" id="AP027081">
    <property type="protein sequence ID" value="BDU76487.1"/>
    <property type="molecule type" value="Genomic_DNA"/>
</dbReference>
<dbReference type="Pfam" id="PF16217">
    <property type="entry name" value="M64_N"/>
    <property type="match status" value="1"/>
</dbReference>
<proteinExistence type="predicted"/>
<dbReference type="AlphaFoldDB" id="A0AA48GYQ4"/>
<keyword evidence="2" id="KW-0732">Signal</keyword>
<dbReference type="Proteomes" id="UP001228113">
    <property type="component" value="Chromosome"/>
</dbReference>
<evidence type="ECO:0000313" key="5">
    <source>
        <dbReference type="Proteomes" id="UP001228113"/>
    </source>
</evidence>